<protein>
    <submittedName>
        <fullName evidence="2">Uncharacterized protein</fullName>
    </submittedName>
</protein>
<feature type="region of interest" description="Disordered" evidence="1">
    <location>
        <begin position="25"/>
        <end position="48"/>
    </location>
</feature>
<accession>A0A2U9BWL5</accession>
<dbReference type="Proteomes" id="UP000246464">
    <property type="component" value="Chromosome 9"/>
</dbReference>
<evidence type="ECO:0000313" key="3">
    <source>
        <dbReference type="Proteomes" id="UP000246464"/>
    </source>
</evidence>
<sequence length="81" mass="8934">MKKVKEQGYTEGNLYVANALKEKDMAGHGGNTPAGGSSKAELTLSREDTRKMSMWKENAIYSPKENEEPFPICCKMGAFCV</sequence>
<dbReference type="AlphaFoldDB" id="A0A2U9BWL5"/>
<organism evidence="2 3">
    <name type="scientific">Scophthalmus maximus</name>
    <name type="common">Turbot</name>
    <name type="synonym">Psetta maxima</name>
    <dbReference type="NCBI Taxonomy" id="52904"/>
    <lineage>
        <taxon>Eukaryota</taxon>
        <taxon>Metazoa</taxon>
        <taxon>Chordata</taxon>
        <taxon>Craniata</taxon>
        <taxon>Vertebrata</taxon>
        <taxon>Euteleostomi</taxon>
        <taxon>Actinopterygii</taxon>
        <taxon>Neopterygii</taxon>
        <taxon>Teleostei</taxon>
        <taxon>Neoteleostei</taxon>
        <taxon>Acanthomorphata</taxon>
        <taxon>Carangaria</taxon>
        <taxon>Pleuronectiformes</taxon>
        <taxon>Pleuronectoidei</taxon>
        <taxon>Scophthalmidae</taxon>
        <taxon>Scophthalmus</taxon>
    </lineage>
</organism>
<keyword evidence="3" id="KW-1185">Reference proteome</keyword>
<dbReference type="EMBL" id="CP026251">
    <property type="protein sequence ID" value="AWP07552.1"/>
    <property type="molecule type" value="Genomic_DNA"/>
</dbReference>
<gene>
    <name evidence="2" type="ORF">SMAX5B_010487</name>
</gene>
<reference evidence="2 3" key="1">
    <citation type="submission" date="2017-12" db="EMBL/GenBank/DDBJ databases">
        <title>Integrating genomic resources of turbot (Scophthalmus maximus) in depth evaluation of genetic and physical mapping variation across individuals.</title>
        <authorList>
            <person name="Martinez P."/>
        </authorList>
    </citation>
    <scope>NUCLEOTIDE SEQUENCE [LARGE SCALE GENOMIC DNA]</scope>
</reference>
<name>A0A2U9BWL5_SCOMX</name>
<evidence type="ECO:0000256" key="1">
    <source>
        <dbReference type="SAM" id="MobiDB-lite"/>
    </source>
</evidence>
<evidence type="ECO:0000313" key="2">
    <source>
        <dbReference type="EMBL" id="AWP07552.1"/>
    </source>
</evidence>
<proteinExistence type="predicted"/>